<dbReference type="EMBL" id="GBRH01264738">
    <property type="protein sequence ID" value="JAD33157.1"/>
    <property type="molecule type" value="Transcribed_RNA"/>
</dbReference>
<organism evidence="1">
    <name type="scientific">Arundo donax</name>
    <name type="common">Giant reed</name>
    <name type="synonym">Donax arundinaceus</name>
    <dbReference type="NCBI Taxonomy" id="35708"/>
    <lineage>
        <taxon>Eukaryota</taxon>
        <taxon>Viridiplantae</taxon>
        <taxon>Streptophyta</taxon>
        <taxon>Embryophyta</taxon>
        <taxon>Tracheophyta</taxon>
        <taxon>Spermatophyta</taxon>
        <taxon>Magnoliopsida</taxon>
        <taxon>Liliopsida</taxon>
        <taxon>Poales</taxon>
        <taxon>Poaceae</taxon>
        <taxon>PACMAD clade</taxon>
        <taxon>Arundinoideae</taxon>
        <taxon>Arundineae</taxon>
        <taxon>Arundo</taxon>
    </lineage>
</organism>
<dbReference type="AlphaFoldDB" id="A0A0A8ZE76"/>
<sequence>MVYNTYSWSGKLDAIYY</sequence>
<accession>A0A0A8ZE76</accession>
<reference evidence="1" key="1">
    <citation type="submission" date="2014-09" db="EMBL/GenBank/DDBJ databases">
        <authorList>
            <person name="Magalhaes I.L.F."/>
            <person name="Oliveira U."/>
            <person name="Santos F.R."/>
            <person name="Vidigal T.H.D.A."/>
            <person name="Brescovit A.D."/>
            <person name="Santos A.J."/>
        </authorList>
    </citation>
    <scope>NUCLEOTIDE SEQUENCE</scope>
    <source>
        <tissue evidence="1">Shoot tissue taken approximately 20 cm above the soil surface</tissue>
    </source>
</reference>
<name>A0A0A8ZE76_ARUDO</name>
<evidence type="ECO:0000313" key="1">
    <source>
        <dbReference type="EMBL" id="JAD33157.1"/>
    </source>
</evidence>
<protein>
    <submittedName>
        <fullName evidence="1">Uncharacterized protein</fullName>
    </submittedName>
</protein>
<reference evidence="1" key="2">
    <citation type="journal article" date="2015" name="Data Brief">
        <title>Shoot transcriptome of the giant reed, Arundo donax.</title>
        <authorList>
            <person name="Barrero R.A."/>
            <person name="Guerrero F.D."/>
            <person name="Moolhuijzen P."/>
            <person name="Goolsby J.A."/>
            <person name="Tidwell J."/>
            <person name="Bellgard S.E."/>
            <person name="Bellgard M.I."/>
        </authorList>
    </citation>
    <scope>NUCLEOTIDE SEQUENCE</scope>
    <source>
        <tissue evidence="1">Shoot tissue taken approximately 20 cm above the soil surface</tissue>
    </source>
</reference>
<proteinExistence type="predicted"/>